<dbReference type="OrthoDB" id="10017439at2759"/>
<dbReference type="Proteomes" id="UP000008225">
    <property type="component" value="Chromosome 5"/>
</dbReference>
<feature type="compositionally biased region" description="Basic residues" evidence="1">
    <location>
        <begin position="153"/>
        <end position="166"/>
    </location>
</feature>
<dbReference type="Ensembl" id="ENSCJAT00000100584.2">
    <property type="protein sequence ID" value="ENSCJAP00000076167.2"/>
    <property type="gene ID" value="ENSCJAG00000065754.2"/>
</dbReference>
<feature type="compositionally biased region" description="Acidic residues" evidence="1">
    <location>
        <begin position="116"/>
        <end position="128"/>
    </location>
</feature>
<feature type="region of interest" description="Disordered" evidence="1">
    <location>
        <begin position="64"/>
        <end position="224"/>
    </location>
</feature>
<dbReference type="PANTHER" id="PTHR36474">
    <property type="entry name" value="PROTEIN LIAT1"/>
    <property type="match status" value="1"/>
</dbReference>
<dbReference type="CTD" id="400566"/>
<sequence length="337" mass="37167">MRKPLCAGVSNRSTHVHTSRCRERQQKHACARLCVLRAPKETRRQAHTPVCGVPGISVLTAQAQRGRSPWRRVGLASPSECRAAHSSAGGFRSTPGRSRPSGLMDRHGGVGASGYEDGEDNDGEEEEREGGAAEPRGSRLPPITGGASELAKRKVKKKRRKKKTKGSGKEDDKHQSQSLKSRPLSPSFHDILSSGEDRGRRPEHRQSKVESRHLPSNSSTVSLPDFAEVAENLSNRINESLRWDGILADPEAEKERIRIYKLNRRKRYQCLAKGFHSNPNAEETPETLPHLSNRDGRSSGQRPALKAEPPSSTSKDTLPHSFYTLFSSHSAGVKLHP</sequence>
<gene>
    <name evidence="2" type="primary">LIAT1</name>
</gene>
<proteinExistence type="predicted"/>
<name>A0A5F4WEN6_CALJA</name>
<evidence type="ECO:0000313" key="3">
    <source>
        <dbReference type="Proteomes" id="UP000008225"/>
    </source>
</evidence>
<accession>A0A5F4WEN6</accession>
<organism evidence="2 3">
    <name type="scientific">Callithrix jacchus</name>
    <name type="common">White-tufted-ear marmoset</name>
    <name type="synonym">Simia Jacchus</name>
    <dbReference type="NCBI Taxonomy" id="9483"/>
    <lineage>
        <taxon>Eukaryota</taxon>
        <taxon>Metazoa</taxon>
        <taxon>Chordata</taxon>
        <taxon>Craniata</taxon>
        <taxon>Vertebrata</taxon>
        <taxon>Euteleostomi</taxon>
        <taxon>Mammalia</taxon>
        <taxon>Eutheria</taxon>
        <taxon>Euarchontoglires</taxon>
        <taxon>Primates</taxon>
        <taxon>Haplorrhini</taxon>
        <taxon>Platyrrhini</taxon>
        <taxon>Cebidae</taxon>
        <taxon>Callitrichinae</taxon>
        <taxon>Callithrix</taxon>
        <taxon>Callithrix</taxon>
    </lineage>
</organism>
<reference evidence="2" key="2">
    <citation type="submission" date="2025-08" db="UniProtKB">
        <authorList>
            <consortium name="Ensembl"/>
        </authorList>
    </citation>
    <scope>IDENTIFICATION</scope>
</reference>
<feature type="region of interest" description="Disordered" evidence="1">
    <location>
        <begin position="275"/>
        <end position="319"/>
    </location>
</feature>
<dbReference type="AlphaFoldDB" id="A0A5F4WEN6"/>
<feature type="compositionally biased region" description="Basic and acidic residues" evidence="1">
    <location>
        <begin position="195"/>
        <end position="213"/>
    </location>
</feature>
<evidence type="ECO:0000256" key="1">
    <source>
        <dbReference type="SAM" id="MobiDB-lite"/>
    </source>
</evidence>
<evidence type="ECO:0000313" key="2">
    <source>
        <dbReference type="Ensembl" id="ENSCJAP00000076167.2"/>
    </source>
</evidence>
<dbReference type="Bgee" id="ENSCJAG00000065754">
    <property type="expression patterns" value="Expressed in frontal cortex"/>
</dbReference>
<dbReference type="PANTHER" id="PTHR36474:SF1">
    <property type="entry name" value="PROTEIN LIAT1"/>
    <property type="match status" value="1"/>
</dbReference>
<keyword evidence="3" id="KW-1185">Reference proteome</keyword>
<protein>
    <submittedName>
        <fullName evidence="2">Ligand of ATE1</fullName>
    </submittedName>
</protein>
<dbReference type="InterPro" id="IPR038794">
    <property type="entry name" value="LIAT1"/>
</dbReference>
<dbReference type="KEGG" id="cjc:100400402"/>
<dbReference type="OMA" id="LKGFHTD"/>
<dbReference type="RefSeq" id="XP_054112952.1">
    <property type="nucleotide sequence ID" value="XM_054256977.1"/>
</dbReference>
<reference evidence="2" key="1">
    <citation type="submission" date="2009-03" db="EMBL/GenBank/DDBJ databases">
        <authorList>
            <person name="Warren W."/>
            <person name="Ye L."/>
            <person name="Minx P."/>
            <person name="Worley K."/>
            <person name="Gibbs R."/>
            <person name="Wilson R.K."/>
        </authorList>
    </citation>
    <scope>NUCLEOTIDE SEQUENCE [LARGE SCALE GENOMIC DNA]</scope>
</reference>
<reference evidence="2" key="3">
    <citation type="submission" date="2025-09" db="UniProtKB">
        <authorList>
            <consortium name="Ensembl"/>
        </authorList>
    </citation>
    <scope>IDENTIFICATION</scope>
</reference>
<dbReference type="GeneTree" id="ENSGT00440000038370"/>
<dbReference type="InParanoid" id="A0A5F4WEN6"/>
<dbReference type="STRING" id="9483.ENSCJAP00000076167"/>
<dbReference type="GeneID" id="100400402"/>